<dbReference type="GO" id="GO:0003690">
    <property type="term" value="F:double-stranded DNA binding"/>
    <property type="evidence" value="ECO:0007669"/>
    <property type="project" value="TreeGrafter"/>
</dbReference>
<reference evidence="7 8" key="1">
    <citation type="submission" date="2020-08" db="EMBL/GenBank/DDBJ databases">
        <title>Genomic Encyclopedia of Type Strains, Phase IV (KMG-IV): sequencing the most valuable type-strain genomes for metagenomic binning, comparative biology and taxonomic classification.</title>
        <authorList>
            <person name="Goeker M."/>
        </authorList>
    </citation>
    <scope>NUCLEOTIDE SEQUENCE [LARGE SCALE GENOMIC DNA]</scope>
    <source>
        <strain evidence="7 8">DSM 18233</strain>
    </source>
</reference>
<dbReference type="RefSeq" id="WP_184096765.1">
    <property type="nucleotide sequence ID" value="NZ_JACHHN010000001.1"/>
</dbReference>
<evidence type="ECO:0000313" key="8">
    <source>
        <dbReference type="Proteomes" id="UP000543030"/>
    </source>
</evidence>
<dbReference type="PANTHER" id="PTHR38103:SF1">
    <property type="entry name" value="RECOMBINATION-ASSOCIATED PROTEIN RDGC"/>
    <property type="match status" value="1"/>
</dbReference>
<dbReference type="GO" id="GO:0000018">
    <property type="term" value="P:regulation of DNA recombination"/>
    <property type="evidence" value="ECO:0007669"/>
    <property type="project" value="TreeGrafter"/>
</dbReference>
<dbReference type="PANTHER" id="PTHR38103">
    <property type="entry name" value="RECOMBINATION-ASSOCIATED PROTEIN RDGC"/>
    <property type="match status" value="1"/>
</dbReference>
<comment type="caution">
    <text evidence="7">The sequence shown here is derived from an EMBL/GenBank/DDBJ whole genome shotgun (WGS) entry which is preliminary data.</text>
</comment>
<dbReference type="AlphaFoldDB" id="A0A840RB37"/>
<evidence type="ECO:0000313" key="7">
    <source>
        <dbReference type="EMBL" id="MBB5189552.1"/>
    </source>
</evidence>
<evidence type="ECO:0000256" key="2">
    <source>
        <dbReference type="ARBA" id="ARBA00008657"/>
    </source>
</evidence>
<sequence>MLWFRNIQIYRLSADHALTADSINDLLAKRPFFSCGSQDLMTQGWIAPAAHMPESMAYPYQDTVLVMLKTEEKLLPGSVIKQTADSRVQEIEARENRKVGKREIKELRERITEELLPRAFTRSRTTRALIDLANNLVLVESASAAKAEVTLSLLREALGSLPTRLIQTNTTPQTAMTVWLESADAGLFDLGQDVELRAPGEDGPIARLVKQPLMGEEIAQHLSSGKLVTKMALSWNDRIALQLTDKMELKRVAMLEALQDDFKNADAADKAALFDSGLALFVGETRALVPDLLEALGGEQPA</sequence>
<evidence type="ECO:0000256" key="4">
    <source>
        <dbReference type="ARBA" id="ARBA00022490"/>
    </source>
</evidence>
<evidence type="ECO:0000256" key="5">
    <source>
        <dbReference type="ARBA" id="ARBA00023172"/>
    </source>
</evidence>
<organism evidence="7 8">
    <name type="scientific">Silvimonas terrae</name>
    <dbReference type="NCBI Taxonomy" id="300266"/>
    <lineage>
        <taxon>Bacteria</taxon>
        <taxon>Pseudomonadati</taxon>
        <taxon>Pseudomonadota</taxon>
        <taxon>Betaproteobacteria</taxon>
        <taxon>Neisseriales</taxon>
        <taxon>Chitinibacteraceae</taxon>
        <taxon>Silvimonas</taxon>
    </lineage>
</organism>
<dbReference type="GO" id="GO:0043590">
    <property type="term" value="C:bacterial nucleoid"/>
    <property type="evidence" value="ECO:0007669"/>
    <property type="project" value="TreeGrafter"/>
</dbReference>
<dbReference type="Proteomes" id="UP000543030">
    <property type="component" value="Unassembled WGS sequence"/>
</dbReference>
<evidence type="ECO:0000256" key="3">
    <source>
        <dbReference type="ARBA" id="ARBA00022296"/>
    </source>
</evidence>
<evidence type="ECO:0000256" key="6">
    <source>
        <dbReference type="HAMAP-Rule" id="MF_00194"/>
    </source>
</evidence>
<dbReference type="GO" id="GO:0006310">
    <property type="term" value="P:DNA recombination"/>
    <property type="evidence" value="ECO:0007669"/>
    <property type="project" value="UniProtKB-UniRule"/>
</dbReference>
<keyword evidence="4 6" id="KW-0963">Cytoplasm</keyword>
<comment type="similarity">
    <text evidence="2 6">Belongs to the RdgC family.</text>
</comment>
<gene>
    <name evidence="6" type="primary">rdgC</name>
    <name evidence="7" type="ORF">HNQ50_000262</name>
</gene>
<keyword evidence="8" id="KW-1185">Reference proteome</keyword>
<keyword evidence="5 6" id="KW-0233">DNA recombination</keyword>
<dbReference type="NCBIfam" id="NF001464">
    <property type="entry name" value="PRK00321.1-5"/>
    <property type="match status" value="1"/>
</dbReference>
<dbReference type="GO" id="GO:0005737">
    <property type="term" value="C:cytoplasm"/>
    <property type="evidence" value="ECO:0007669"/>
    <property type="project" value="UniProtKB-UniRule"/>
</dbReference>
<dbReference type="EMBL" id="JACHHN010000001">
    <property type="protein sequence ID" value="MBB5189552.1"/>
    <property type="molecule type" value="Genomic_DNA"/>
</dbReference>
<accession>A0A840RB37</accession>
<dbReference type="InterPro" id="IPR007476">
    <property type="entry name" value="RdgC"/>
</dbReference>
<protein>
    <recommendedName>
        <fullName evidence="3 6">Recombination-associated protein RdgC</fullName>
    </recommendedName>
</protein>
<comment type="subcellular location">
    <subcellularLocation>
        <location evidence="1 6">Cytoplasm</location>
        <location evidence="1 6">Nucleoid</location>
    </subcellularLocation>
</comment>
<comment type="function">
    <text evidence="6">May be involved in recombination.</text>
</comment>
<dbReference type="Pfam" id="PF04381">
    <property type="entry name" value="RdgC"/>
    <property type="match status" value="1"/>
</dbReference>
<name>A0A840RB37_9NEIS</name>
<evidence type="ECO:0000256" key="1">
    <source>
        <dbReference type="ARBA" id="ARBA00004453"/>
    </source>
</evidence>
<dbReference type="HAMAP" id="MF_00194">
    <property type="entry name" value="RdgC"/>
    <property type="match status" value="1"/>
</dbReference>
<proteinExistence type="inferred from homology"/>